<dbReference type="OrthoDB" id="284275at2759"/>
<evidence type="ECO:0000256" key="1">
    <source>
        <dbReference type="ARBA" id="ARBA00004604"/>
    </source>
</evidence>
<dbReference type="OMA" id="KSCWPSL"/>
<dbReference type="GO" id="GO:0030490">
    <property type="term" value="P:maturation of SSU-rRNA"/>
    <property type="evidence" value="ECO:0007669"/>
    <property type="project" value="TreeGrafter"/>
</dbReference>
<evidence type="ECO:0000256" key="6">
    <source>
        <dbReference type="ARBA" id="ARBA00024695"/>
    </source>
</evidence>
<dbReference type="Pfam" id="PF04147">
    <property type="entry name" value="Nop14"/>
    <property type="match status" value="1"/>
</dbReference>
<evidence type="ECO:0000256" key="3">
    <source>
        <dbReference type="ARBA" id="ARBA00022517"/>
    </source>
</evidence>
<evidence type="ECO:0000256" key="7">
    <source>
        <dbReference type="SAM" id="Coils"/>
    </source>
</evidence>
<evidence type="ECO:0000313" key="9">
    <source>
        <dbReference type="EMBL" id="VDK83463.1"/>
    </source>
</evidence>
<dbReference type="GO" id="GO:0030692">
    <property type="term" value="C:Noc4p-Nop14p complex"/>
    <property type="evidence" value="ECO:0007669"/>
    <property type="project" value="TreeGrafter"/>
</dbReference>
<dbReference type="GO" id="GO:0032040">
    <property type="term" value="C:small-subunit processome"/>
    <property type="evidence" value="ECO:0007669"/>
    <property type="project" value="InterPro"/>
</dbReference>
<evidence type="ECO:0000256" key="8">
    <source>
        <dbReference type="SAM" id="MobiDB-lite"/>
    </source>
</evidence>
<keyword evidence="4" id="KW-0698">rRNA processing</keyword>
<keyword evidence="5" id="KW-0539">Nucleus</keyword>
<dbReference type="Proteomes" id="UP000277928">
    <property type="component" value="Unassembled WGS sequence"/>
</dbReference>
<keyword evidence="7" id="KW-0175">Coiled coil</keyword>
<comment type="similarity">
    <text evidence="2">Belongs to the NOP14 family.</text>
</comment>
<dbReference type="STRING" id="42156.A0A3P6TJV2"/>
<feature type="region of interest" description="Disordered" evidence="8">
    <location>
        <begin position="267"/>
        <end position="286"/>
    </location>
</feature>
<reference evidence="9 10" key="1">
    <citation type="submission" date="2018-08" db="EMBL/GenBank/DDBJ databases">
        <authorList>
            <person name="Laetsch R D."/>
            <person name="Stevens L."/>
            <person name="Kumar S."/>
            <person name="Blaxter L. M."/>
        </authorList>
    </citation>
    <scope>NUCLEOTIDE SEQUENCE [LARGE SCALE GENOMIC DNA]</scope>
</reference>
<feature type="compositionally biased region" description="Acidic residues" evidence="8">
    <location>
        <begin position="359"/>
        <end position="375"/>
    </location>
</feature>
<dbReference type="EMBL" id="UYRX01000530">
    <property type="protein sequence ID" value="VDK83463.1"/>
    <property type="molecule type" value="Genomic_DNA"/>
</dbReference>
<protein>
    <recommendedName>
        <fullName evidence="11">Nucleolar protein 14</fullName>
    </recommendedName>
</protein>
<gene>
    <name evidence="9" type="ORF">NLS_LOCUS6212</name>
</gene>
<dbReference type="PANTHER" id="PTHR23183:SF0">
    <property type="entry name" value="NUCLEOLAR PROTEIN 14"/>
    <property type="match status" value="1"/>
</dbReference>
<dbReference type="PANTHER" id="PTHR23183">
    <property type="entry name" value="NOP14"/>
    <property type="match status" value="1"/>
</dbReference>
<evidence type="ECO:0000256" key="4">
    <source>
        <dbReference type="ARBA" id="ARBA00022552"/>
    </source>
</evidence>
<comment type="subcellular location">
    <subcellularLocation>
        <location evidence="1">Nucleus</location>
        <location evidence="1">Nucleolus</location>
    </subcellularLocation>
</comment>
<evidence type="ECO:0000313" key="10">
    <source>
        <dbReference type="Proteomes" id="UP000277928"/>
    </source>
</evidence>
<evidence type="ECO:0000256" key="2">
    <source>
        <dbReference type="ARBA" id="ARBA00007466"/>
    </source>
</evidence>
<keyword evidence="3" id="KW-0690">Ribosome biogenesis</keyword>
<evidence type="ECO:0008006" key="11">
    <source>
        <dbReference type="Google" id="ProtNLM"/>
    </source>
</evidence>
<accession>A0A3P6TJV2</accession>
<name>A0A3P6TJV2_LITSI</name>
<dbReference type="AlphaFoldDB" id="A0A3P6TJV2"/>
<comment type="function">
    <text evidence="6">Involved in nucleolar processing of pre-18S ribosomal RNA. Has a role in the nuclear export of 40S pre-ribosomal subunit to the cytoplasm.</text>
</comment>
<feature type="coiled-coil region" evidence="7">
    <location>
        <begin position="774"/>
        <end position="808"/>
    </location>
</feature>
<dbReference type="InterPro" id="IPR007276">
    <property type="entry name" value="Nop14"/>
</dbReference>
<proteinExistence type="inferred from homology"/>
<sequence length="834" mass="96390">MNNGKVKKSTRQQATINPFELKYNRAKHKILGTRAASLPCGAPGLSKKKAFENRAKTLAIEWKERSKRNKVTDQRFGESNSMVDGEECISKRFTEERLKFFKTANSELANDGEEKLTHRGKELIDVEKYDRTMLSDEDDDYETRGGGSIGADVVASVHFGGGIATSENIATKRQDFIAELIAKTKQQRYDRKLARDEREDATERLDEKWNKMQQADVMASFIRHAKNGSSTSRPEKDDYDSLASLYFEFKILRAFSFYELQMDGGKRGKASEQQKTGEEKAHQEREKLIRQEKARLARINQDDEVKRKSKSHGDGNGGFMVKYDSSGALMNAEKVRLHSLSYIELKKGRIKVVRIKSSDEEDETDSEEVDEDQEMDDFDTMVNGCDQIDLPQSSTKKIDVDSEAKVRKESENGELPFVIDLPQKYEDLKELLDAHTDANCEVIITRLIKLYHPSLREGNKSRLGRLFILLLRYYDDLSKGSVTKRFDIEHSARCMRALLRQQYALHERVSCKMFTFRSVAFIKLVLTLYPMHDTFHPVVSPSLAFACRLVSSARICSLKDIARVLLIVRMLGSFVEESKRYLPEVISFLHDVLLMAVESGDDERCTTSAFHISLPCRRILFITDDCSTIEIPLQIDETEVFNDDADRFEESNKNRLCVLNIAIAILFRFSVIYSSIVSFSVIFRPYLCLLSLLPRNLYPTQLLTKLTELESFITSQSSQNLLKQLQRPVKHKKMLDLLEPRFEENYNAERTHQNKNVTKISEKIKIKQLTKKYKKELRGTVRELRRDNQFLNREKRQEMLENDRARKEKTKWLISALQGQESEYKKNAYMNHKL</sequence>
<organism evidence="9 10">
    <name type="scientific">Litomosoides sigmodontis</name>
    <name type="common">Filarial nematode worm</name>
    <dbReference type="NCBI Taxonomy" id="42156"/>
    <lineage>
        <taxon>Eukaryota</taxon>
        <taxon>Metazoa</taxon>
        <taxon>Ecdysozoa</taxon>
        <taxon>Nematoda</taxon>
        <taxon>Chromadorea</taxon>
        <taxon>Rhabditida</taxon>
        <taxon>Spirurina</taxon>
        <taxon>Spiruromorpha</taxon>
        <taxon>Filarioidea</taxon>
        <taxon>Onchocercidae</taxon>
        <taxon>Litomosoides</taxon>
    </lineage>
</organism>
<evidence type="ECO:0000256" key="5">
    <source>
        <dbReference type="ARBA" id="ARBA00023242"/>
    </source>
</evidence>
<feature type="region of interest" description="Disordered" evidence="8">
    <location>
        <begin position="356"/>
        <end position="375"/>
    </location>
</feature>
<keyword evidence="10" id="KW-1185">Reference proteome</keyword>